<gene>
    <name evidence="1" type="ORF">M9Y10_036083</name>
</gene>
<dbReference type="InterPro" id="IPR002110">
    <property type="entry name" value="Ankyrin_rpt"/>
</dbReference>
<evidence type="ECO:0000313" key="2">
    <source>
        <dbReference type="Proteomes" id="UP001470230"/>
    </source>
</evidence>
<comment type="caution">
    <text evidence="1">The sequence shown here is derived from an EMBL/GenBank/DDBJ whole genome shotgun (WGS) entry which is preliminary data.</text>
</comment>
<accession>A0ABR2GY13</accession>
<sequence length="462" mass="55536">MSERDNVKFFLEKFKSLQEAFLDYLEDEENNEENFRNLYKLINDTKIRDCMHEIRLFIHFLLKVANNIHRIHNFFIKIDRILKLFKNDLKKFKNEDIFQLFKSNKRILLFLIEEKILIVDKYFIKQIANAKYVEMDYPLYFAPEIKPFMNEEWFPKYDPSDYYLYKNEWVEEIKKELPNNFYELRKIGENENQLCKLIREDMVKEFIINVNINNINLSATIPSSIYETNTYLIKRNEEATLIEYAAFFGSIKIFTYLKNEGVELTSSLWLEAIHGKNAELIHLLEDNQVEPTFIVMKNRSVQKEKTFKKCFSESIKCHHNDIMFYFLNNCLQSEDENSIETIIKCLKFYNFTLLQKEHINELSFCHLCHYDYYSLAEDLLARSEVDINRKETWGRWWKGEKTALYLAVERDNIDIIKLLLTNDKLDINLFNIDDCDIYFGIRGRGRGRGRGGRGRGRKEREI</sequence>
<dbReference type="PANTHER" id="PTHR24159">
    <property type="match status" value="1"/>
</dbReference>
<reference evidence="1 2" key="1">
    <citation type="submission" date="2024-04" db="EMBL/GenBank/DDBJ databases">
        <title>Tritrichomonas musculus Genome.</title>
        <authorList>
            <person name="Alves-Ferreira E."/>
            <person name="Grigg M."/>
            <person name="Lorenzi H."/>
            <person name="Galac M."/>
        </authorList>
    </citation>
    <scope>NUCLEOTIDE SEQUENCE [LARGE SCALE GENOMIC DNA]</scope>
    <source>
        <strain evidence="1 2">EAF2021</strain>
    </source>
</reference>
<proteinExistence type="predicted"/>
<keyword evidence="2" id="KW-1185">Reference proteome</keyword>
<organism evidence="1 2">
    <name type="scientific">Tritrichomonas musculus</name>
    <dbReference type="NCBI Taxonomy" id="1915356"/>
    <lineage>
        <taxon>Eukaryota</taxon>
        <taxon>Metamonada</taxon>
        <taxon>Parabasalia</taxon>
        <taxon>Tritrichomonadida</taxon>
        <taxon>Tritrichomonadidae</taxon>
        <taxon>Tritrichomonas</taxon>
    </lineage>
</organism>
<evidence type="ECO:0000313" key="1">
    <source>
        <dbReference type="EMBL" id="KAK8838130.1"/>
    </source>
</evidence>
<name>A0ABR2GY13_9EUKA</name>
<evidence type="ECO:0008006" key="3">
    <source>
        <dbReference type="Google" id="ProtNLM"/>
    </source>
</evidence>
<dbReference type="EMBL" id="JAPFFF010000057">
    <property type="protein sequence ID" value="KAK8838130.1"/>
    <property type="molecule type" value="Genomic_DNA"/>
</dbReference>
<protein>
    <recommendedName>
        <fullName evidence="3">DUF3447 domain-containing protein</fullName>
    </recommendedName>
</protein>
<dbReference type="SUPFAM" id="SSF48403">
    <property type="entry name" value="Ankyrin repeat"/>
    <property type="match status" value="1"/>
</dbReference>
<dbReference type="InterPro" id="IPR036770">
    <property type="entry name" value="Ankyrin_rpt-contain_sf"/>
</dbReference>
<dbReference type="Gene3D" id="1.25.40.20">
    <property type="entry name" value="Ankyrin repeat-containing domain"/>
    <property type="match status" value="1"/>
</dbReference>
<dbReference type="Pfam" id="PF00023">
    <property type="entry name" value="Ank"/>
    <property type="match status" value="1"/>
</dbReference>
<dbReference type="PANTHER" id="PTHR24159:SF5">
    <property type="entry name" value="ANK_REP_REGION DOMAIN-CONTAINING PROTEIN"/>
    <property type="match status" value="1"/>
</dbReference>
<dbReference type="Proteomes" id="UP001470230">
    <property type="component" value="Unassembled WGS sequence"/>
</dbReference>
<dbReference type="SMART" id="SM00248">
    <property type="entry name" value="ANK"/>
    <property type="match status" value="2"/>
</dbReference>